<dbReference type="AlphaFoldDB" id="A0AA35VP62"/>
<evidence type="ECO:0000313" key="1">
    <source>
        <dbReference type="EMBL" id="CAI9263638.1"/>
    </source>
</evidence>
<protein>
    <submittedName>
        <fullName evidence="1">Uncharacterized protein</fullName>
    </submittedName>
</protein>
<keyword evidence="2" id="KW-1185">Reference proteome</keyword>
<proteinExistence type="predicted"/>
<evidence type="ECO:0000313" key="2">
    <source>
        <dbReference type="Proteomes" id="UP001177003"/>
    </source>
</evidence>
<sequence>MSGLRIHSCRPALLESQCLDRYLHHVVARERLVQAFDVPSSTYDQIVYSRSWFDGYGYCHIFEEEANSCSQGSSERLGDVKAREDIQGRMVCGVAIQRKNVSTLLQVILPS</sequence>
<reference evidence="1" key="1">
    <citation type="submission" date="2023-04" db="EMBL/GenBank/DDBJ databases">
        <authorList>
            <person name="Vijverberg K."/>
            <person name="Xiong W."/>
            <person name="Schranz E."/>
        </authorList>
    </citation>
    <scope>NUCLEOTIDE SEQUENCE</scope>
</reference>
<dbReference type="EMBL" id="OX465086">
    <property type="protein sequence ID" value="CAI9263638.1"/>
    <property type="molecule type" value="Genomic_DNA"/>
</dbReference>
<name>A0AA35VP62_LACSI</name>
<accession>A0AA35VP62</accession>
<dbReference type="Proteomes" id="UP001177003">
    <property type="component" value="Chromosome 0"/>
</dbReference>
<organism evidence="1 2">
    <name type="scientific">Lactuca saligna</name>
    <name type="common">Willowleaf lettuce</name>
    <dbReference type="NCBI Taxonomy" id="75948"/>
    <lineage>
        <taxon>Eukaryota</taxon>
        <taxon>Viridiplantae</taxon>
        <taxon>Streptophyta</taxon>
        <taxon>Embryophyta</taxon>
        <taxon>Tracheophyta</taxon>
        <taxon>Spermatophyta</taxon>
        <taxon>Magnoliopsida</taxon>
        <taxon>eudicotyledons</taxon>
        <taxon>Gunneridae</taxon>
        <taxon>Pentapetalae</taxon>
        <taxon>asterids</taxon>
        <taxon>campanulids</taxon>
        <taxon>Asterales</taxon>
        <taxon>Asteraceae</taxon>
        <taxon>Cichorioideae</taxon>
        <taxon>Cichorieae</taxon>
        <taxon>Lactucinae</taxon>
        <taxon>Lactuca</taxon>
    </lineage>
</organism>
<gene>
    <name evidence="1" type="ORF">LSALG_LOCUS4318</name>
</gene>